<feature type="domain" description="Aspartate/homoserine dehydrogenase NAD-binding" evidence="1">
    <location>
        <begin position="8"/>
        <end position="124"/>
    </location>
</feature>
<dbReference type="AlphaFoldDB" id="R5ZHH9"/>
<dbReference type="Proteomes" id="UP000018175">
    <property type="component" value="Unassembled WGS sequence"/>
</dbReference>
<evidence type="ECO:0000313" key="2">
    <source>
        <dbReference type="EMBL" id="CDA39163.1"/>
    </source>
</evidence>
<dbReference type="Pfam" id="PF03447">
    <property type="entry name" value="NAD_binding_3"/>
    <property type="match status" value="1"/>
</dbReference>
<dbReference type="EMBL" id="CBBU010000041">
    <property type="protein sequence ID" value="CDA39163.1"/>
    <property type="molecule type" value="Genomic_DNA"/>
</dbReference>
<protein>
    <submittedName>
        <fullName evidence="2">Homoserine dehydrogenase</fullName>
    </submittedName>
</protein>
<dbReference type="GO" id="GO:0009088">
    <property type="term" value="P:threonine biosynthetic process"/>
    <property type="evidence" value="ECO:0007669"/>
    <property type="project" value="TreeGrafter"/>
</dbReference>
<gene>
    <name evidence="2" type="ORF">BN765_01432</name>
</gene>
<dbReference type="PANTHER" id="PTHR43331">
    <property type="entry name" value="HOMOSERINE DEHYDROGENASE"/>
    <property type="match status" value="1"/>
</dbReference>
<dbReference type="InterPro" id="IPR005106">
    <property type="entry name" value="Asp/hSer_DH_NAD-bd"/>
</dbReference>
<dbReference type="SUPFAM" id="SSF51735">
    <property type="entry name" value="NAD(P)-binding Rossmann-fold domains"/>
    <property type="match status" value="1"/>
</dbReference>
<dbReference type="PANTHER" id="PTHR43331:SF1">
    <property type="entry name" value="HOMOSERINE DEHYDROGENASE"/>
    <property type="match status" value="1"/>
</dbReference>
<comment type="caution">
    <text evidence="2">The sequence shown here is derived from an EMBL/GenBank/DDBJ whole genome shotgun (WGS) entry which is preliminary data.</text>
</comment>
<dbReference type="Gene3D" id="3.40.50.720">
    <property type="entry name" value="NAD(P)-binding Rossmann-like Domain"/>
    <property type="match status" value="1"/>
</dbReference>
<dbReference type="GO" id="GO:0004412">
    <property type="term" value="F:homoserine dehydrogenase activity"/>
    <property type="evidence" value="ECO:0007669"/>
    <property type="project" value="TreeGrafter"/>
</dbReference>
<name>R5ZHH9_9FIRM</name>
<proteinExistence type="predicted"/>
<dbReference type="InterPro" id="IPR036291">
    <property type="entry name" value="NAD(P)-bd_dom_sf"/>
</dbReference>
<evidence type="ECO:0000259" key="1">
    <source>
        <dbReference type="Pfam" id="PF03447"/>
    </source>
</evidence>
<organism evidence="2">
    <name type="scientific">Lachnospira eligens CAG:72</name>
    <dbReference type="NCBI Taxonomy" id="1263077"/>
    <lineage>
        <taxon>Bacteria</taxon>
        <taxon>Bacillati</taxon>
        <taxon>Bacillota</taxon>
        <taxon>Clostridia</taxon>
        <taxon>Lachnospirales</taxon>
        <taxon>Lachnospiraceae</taxon>
        <taxon>Lachnospira</taxon>
    </lineage>
</organism>
<dbReference type="GO" id="GO:0050661">
    <property type="term" value="F:NADP binding"/>
    <property type="evidence" value="ECO:0007669"/>
    <property type="project" value="InterPro"/>
</dbReference>
<reference evidence="2" key="1">
    <citation type="submission" date="2012-11" db="EMBL/GenBank/DDBJ databases">
        <title>Dependencies among metagenomic species, viruses, plasmids and units of genetic variation.</title>
        <authorList>
            <person name="Nielsen H.B."/>
            <person name="Almeida M."/>
            <person name="Juncker A.S."/>
            <person name="Rasmussen S."/>
            <person name="Li J."/>
            <person name="Sunagawa S."/>
            <person name="Plichta D."/>
            <person name="Gautier L."/>
            <person name="Le Chatelier E."/>
            <person name="Peletier E."/>
            <person name="Bonde I."/>
            <person name="Nielsen T."/>
            <person name="Manichanh C."/>
            <person name="Arumugam M."/>
            <person name="Batto J."/>
            <person name="Santos M.B.Q.D."/>
            <person name="Blom N."/>
            <person name="Borruel N."/>
            <person name="Burgdorf K.S."/>
            <person name="Boumezbeur F."/>
            <person name="Casellas F."/>
            <person name="Dore J."/>
            <person name="Guarner F."/>
            <person name="Hansen T."/>
            <person name="Hildebrand F."/>
            <person name="Kaas R.S."/>
            <person name="Kennedy S."/>
            <person name="Kristiansen K."/>
            <person name="Kultima J.R."/>
            <person name="Leonard P."/>
            <person name="Levenez F."/>
            <person name="Lund O."/>
            <person name="Moumen B."/>
            <person name="Le Paslier D."/>
            <person name="Pons N."/>
            <person name="Pedersen O."/>
            <person name="Prifti E."/>
            <person name="Qin J."/>
            <person name="Raes J."/>
            <person name="Tap J."/>
            <person name="Tims S."/>
            <person name="Ussery D.W."/>
            <person name="Yamada T."/>
            <person name="MetaHit consortium"/>
            <person name="Renault P."/>
            <person name="Sicheritz-Ponten T."/>
            <person name="Bork P."/>
            <person name="Wang J."/>
            <person name="Brunak S."/>
            <person name="Ehrlich S.D."/>
        </authorList>
    </citation>
    <scope>NUCLEOTIDE SEQUENCE [LARGE SCALE GENOMIC DNA]</scope>
</reference>
<dbReference type="Gene3D" id="3.30.360.10">
    <property type="entry name" value="Dihydrodipicolinate Reductase, domain 2"/>
    <property type="match status" value="1"/>
</dbReference>
<sequence>MAKIAVLGYGTVGSGVVEVLNTNGASIAKRAGDTIEVKSVLDLRDFPGDPIQDKIVHDIDLIINDPEIEVVVEVMGGVEPAFTFVKKALEAGKSVCTSNKALVAAHGPELLEMAKERRLNFMFEASVGGGIPIIRPLNQSLTADEITKITYN</sequence>
<accession>R5ZHH9</accession>